<dbReference type="Proteomes" id="UP000198817">
    <property type="component" value="Unassembled WGS sequence"/>
</dbReference>
<evidence type="ECO:0000313" key="2">
    <source>
        <dbReference type="Proteomes" id="UP000198817"/>
    </source>
</evidence>
<accession>A0A1I7HBW6</accession>
<evidence type="ECO:0000313" key="1">
    <source>
        <dbReference type="EMBL" id="SFU58210.1"/>
    </source>
</evidence>
<dbReference type="EMBL" id="FPBT01000015">
    <property type="protein sequence ID" value="SFU58210.1"/>
    <property type="molecule type" value="Genomic_DNA"/>
</dbReference>
<gene>
    <name evidence="1" type="ORF">SAMN05216508_1154</name>
</gene>
<sequence>MVFKSPVHDELQPATVPQYYVEGDHEAIIPKELIEKITVFAYHFTVEFKSGITIDIEAQKSSFTIDNGSLGAFHPTSYLLLSLI</sequence>
<name>A0A1I7HBW6_9FIRM</name>
<keyword evidence="2" id="KW-1185">Reference proteome</keyword>
<dbReference type="RefSeq" id="WP_242935100.1">
    <property type="nucleotide sequence ID" value="NZ_FOWF01000016.1"/>
</dbReference>
<organism evidence="1 2">
    <name type="scientific">Eubacterium pyruvativorans</name>
    <dbReference type="NCBI Taxonomy" id="155865"/>
    <lineage>
        <taxon>Bacteria</taxon>
        <taxon>Bacillati</taxon>
        <taxon>Bacillota</taxon>
        <taxon>Clostridia</taxon>
        <taxon>Eubacteriales</taxon>
        <taxon>Eubacteriaceae</taxon>
        <taxon>Eubacterium</taxon>
    </lineage>
</organism>
<reference evidence="1 2" key="1">
    <citation type="submission" date="2016-10" db="EMBL/GenBank/DDBJ databases">
        <authorList>
            <person name="de Groot N.N."/>
        </authorList>
    </citation>
    <scope>NUCLEOTIDE SEQUENCE [LARGE SCALE GENOMIC DNA]</scope>
    <source>
        <strain evidence="1 2">KHGC13</strain>
    </source>
</reference>
<proteinExistence type="predicted"/>
<protein>
    <submittedName>
        <fullName evidence="1">Uncharacterized protein</fullName>
    </submittedName>
</protein>
<dbReference type="AlphaFoldDB" id="A0A1I7HBW6"/>